<dbReference type="Proteomes" id="UP000325313">
    <property type="component" value="Unassembled WGS sequence"/>
</dbReference>
<proteinExistence type="predicted"/>
<name>A0A5B0NLH1_PUCGR</name>
<gene>
    <name evidence="2" type="ORF">PGTUg99_027264</name>
</gene>
<keyword evidence="1" id="KW-0175">Coiled coil</keyword>
<evidence type="ECO:0000256" key="1">
    <source>
        <dbReference type="SAM" id="Coils"/>
    </source>
</evidence>
<protein>
    <recommendedName>
        <fullName evidence="4">CCHC-type domain-containing protein</fullName>
    </recommendedName>
</protein>
<reference evidence="2 3" key="1">
    <citation type="submission" date="2019-05" db="EMBL/GenBank/DDBJ databases">
        <title>Emergence of the Ug99 lineage of the wheat stem rust pathogen through somatic hybridization.</title>
        <authorList>
            <person name="Li F."/>
            <person name="Upadhyaya N.M."/>
            <person name="Sperschneider J."/>
            <person name="Matny O."/>
            <person name="Nguyen-Phuc H."/>
            <person name="Mago R."/>
            <person name="Raley C."/>
            <person name="Miller M.E."/>
            <person name="Silverstein K.A.T."/>
            <person name="Henningsen E."/>
            <person name="Hirsch C.D."/>
            <person name="Visser B."/>
            <person name="Pretorius Z.A."/>
            <person name="Steffenson B.J."/>
            <person name="Schwessinger B."/>
            <person name="Dodds P.N."/>
            <person name="Figueroa M."/>
        </authorList>
    </citation>
    <scope>NUCLEOTIDE SEQUENCE [LARGE SCALE GENOMIC DNA]</scope>
    <source>
        <strain evidence="2 3">Ug99</strain>
    </source>
</reference>
<dbReference type="AlphaFoldDB" id="A0A5B0NLH1"/>
<comment type="caution">
    <text evidence="2">The sequence shown here is derived from an EMBL/GenBank/DDBJ whole genome shotgun (WGS) entry which is preliminary data.</text>
</comment>
<dbReference type="EMBL" id="VDEP01000405">
    <property type="protein sequence ID" value="KAA1088759.1"/>
    <property type="molecule type" value="Genomic_DNA"/>
</dbReference>
<feature type="coiled-coil region" evidence="1">
    <location>
        <begin position="65"/>
        <end position="92"/>
    </location>
</feature>
<accession>A0A5B0NLH1</accession>
<sequence>MSGAPLADNAMEGLEAQLPPRPPTKPPASSLHIILTKALGESAPRQANGSINLDAGFIDLILELSANNERMIQRLEATVDQLNAKVDPMIAEMAEFRSFMKTGSKPAMNAGKSFASVAAKTLEGSIHAPTTRPPPKQVIASLKPKRVIIHSNPANTTLKDVPSGALVQKANEALLGLDARVEGEAVAIRGASVLPSGDVSFYTKNRSHQKWLMDNKHVWSKAVHPDLEATPSTYSVMAHGIPKSFDVSKPANLALLASENNFQATDLARVRWMGSNEPSAKKAGSLVLAFTNKDLAIRIEKSGIFLNYDYHRTERFKPRPPQCFKCLRMGHFGKWCREQARCAKCSGSHPTNKCPEGIGGVKTCVLCKAGLKNKIDGVTNADHTPFDMTCPYKKGWFDKKPLPSQ</sequence>
<evidence type="ECO:0000313" key="3">
    <source>
        <dbReference type="Proteomes" id="UP000325313"/>
    </source>
</evidence>
<evidence type="ECO:0000313" key="2">
    <source>
        <dbReference type="EMBL" id="KAA1088759.1"/>
    </source>
</evidence>
<evidence type="ECO:0008006" key="4">
    <source>
        <dbReference type="Google" id="ProtNLM"/>
    </source>
</evidence>
<organism evidence="2 3">
    <name type="scientific">Puccinia graminis f. sp. tritici</name>
    <dbReference type="NCBI Taxonomy" id="56615"/>
    <lineage>
        <taxon>Eukaryota</taxon>
        <taxon>Fungi</taxon>
        <taxon>Dikarya</taxon>
        <taxon>Basidiomycota</taxon>
        <taxon>Pucciniomycotina</taxon>
        <taxon>Pucciniomycetes</taxon>
        <taxon>Pucciniales</taxon>
        <taxon>Pucciniaceae</taxon>
        <taxon>Puccinia</taxon>
    </lineage>
</organism>